<feature type="domain" description="Dynamin-type G" evidence="5">
    <location>
        <begin position="64"/>
        <end position="374"/>
    </location>
</feature>
<dbReference type="RefSeq" id="XP_007771765.1">
    <property type="nucleotide sequence ID" value="XM_007773575.1"/>
</dbReference>
<dbReference type="GO" id="GO:0016020">
    <property type="term" value="C:membrane"/>
    <property type="evidence" value="ECO:0007669"/>
    <property type="project" value="TreeGrafter"/>
</dbReference>
<dbReference type="SMART" id="SM00053">
    <property type="entry name" value="DYNc"/>
    <property type="match status" value="1"/>
</dbReference>
<dbReference type="Pfam" id="PF00350">
    <property type="entry name" value="Dynamin_N"/>
    <property type="match status" value="1"/>
</dbReference>
<dbReference type="Gene3D" id="1.20.120.1240">
    <property type="entry name" value="Dynamin, middle domain"/>
    <property type="match status" value="1"/>
</dbReference>
<dbReference type="InterPro" id="IPR003130">
    <property type="entry name" value="GED"/>
</dbReference>
<evidence type="ECO:0000313" key="7">
    <source>
        <dbReference type="Proteomes" id="UP000053558"/>
    </source>
</evidence>
<reference evidence="7" key="1">
    <citation type="journal article" date="2012" name="Science">
        <title>The Paleozoic origin of enzymatic lignin decomposition reconstructed from 31 fungal genomes.</title>
        <authorList>
            <person name="Floudas D."/>
            <person name="Binder M."/>
            <person name="Riley R."/>
            <person name="Barry K."/>
            <person name="Blanchette R.A."/>
            <person name="Henrissat B."/>
            <person name="Martinez A.T."/>
            <person name="Otillar R."/>
            <person name="Spatafora J.W."/>
            <person name="Yadav J.S."/>
            <person name="Aerts A."/>
            <person name="Benoit I."/>
            <person name="Boyd A."/>
            <person name="Carlson A."/>
            <person name="Copeland A."/>
            <person name="Coutinho P.M."/>
            <person name="de Vries R.P."/>
            <person name="Ferreira P."/>
            <person name="Findley K."/>
            <person name="Foster B."/>
            <person name="Gaskell J."/>
            <person name="Glotzer D."/>
            <person name="Gorecki P."/>
            <person name="Heitman J."/>
            <person name="Hesse C."/>
            <person name="Hori C."/>
            <person name="Igarashi K."/>
            <person name="Jurgens J.A."/>
            <person name="Kallen N."/>
            <person name="Kersten P."/>
            <person name="Kohler A."/>
            <person name="Kuees U."/>
            <person name="Kumar T.K.A."/>
            <person name="Kuo A."/>
            <person name="LaButti K."/>
            <person name="Larrondo L.F."/>
            <person name="Lindquist E."/>
            <person name="Ling A."/>
            <person name="Lombard V."/>
            <person name="Lucas S."/>
            <person name="Lundell T."/>
            <person name="Martin R."/>
            <person name="McLaughlin D.J."/>
            <person name="Morgenstern I."/>
            <person name="Morin E."/>
            <person name="Murat C."/>
            <person name="Nagy L.G."/>
            <person name="Nolan M."/>
            <person name="Ohm R.A."/>
            <person name="Patyshakuliyeva A."/>
            <person name="Rokas A."/>
            <person name="Ruiz-Duenas F.J."/>
            <person name="Sabat G."/>
            <person name="Salamov A."/>
            <person name="Samejima M."/>
            <person name="Schmutz J."/>
            <person name="Slot J.C."/>
            <person name="St John F."/>
            <person name="Stenlid J."/>
            <person name="Sun H."/>
            <person name="Sun S."/>
            <person name="Syed K."/>
            <person name="Tsang A."/>
            <person name="Wiebenga A."/>
            <person name="Young D."/>
            <person name="Pisabarro A."/>
            <person name="Eastwood D.C."/>
            <person name="Martin F."/>
            <person name="Cullen D."/>
            <person name="Grigoriev I.V."/>
            <person name="Hibbett D.S."/>
        </authorList>
    </citation>
    <scope>NUCLEOTIDE SEQUENCE [LARGE SCALE GENOMIC DNA]</scope>
    <source>
        <strain evidence="7">RWD-64-598 SS2</strain>
    </source>
</reference>
<evidence type="ECO:0008006" key="8">
    <source>
        <dbReference type="Google" id="ProtNLM"/>
    </source>
</evidence>
<accession>A0A5M3ME60</accession>
<dbReference type="GO" id="GO:0016559">
    <property type="term" value="P:peroxisome fission"/>
    <property type="evidence" value="ECO:0007669"/>
    <property type="project" value="TreeGrafter"/>
</dbReference>
<dbReference type="Pfam" id="PF02212">
    <property type="entry name" value="GED"/>
    <property type="match status" value="1"/>
</dbReference>
<feature type="region of interest" description="Disordered" evidence="3">
    <location>
        <begin position="1"/>
        <end position="38"/>
    </location>
</feature>
<dbReference type="GO" id="GO:0000266">
    <property type="term" value="P:mitochondrial fission"/>
    <property type="evidence" value="ECO:0007669"/>
    <property type="project" value="TreeGrafter"/>
</dbReference>
<dbReference type="GO" id="GO:0005525">
    <property type="term" value="F:GTP binding"/>
    <property type="evidence" value="ECO:0007669"/>
    <property type="project" value="InterPro"/>
</dbReference>
<protein>
    <recommendedName>
        <fullName evidence="8">P-loop containing nucleoside triphosphate hydrolase protein</fullName>
    </recommendedName>
</protein>
<dbReference type="InterPro" id="IPR001401">
    <property type="entry name" value="Dynamin_GTPase"/>
</dbReference>
<dbReference type="AlphaFoldDB" id="A0A5M3ME60"/>
<dbReference type="GO" id="GO:0003924">
    <property type="term" value="F:GTPase activity"/>
    <property type="evidence" value="ECO:0007669"/>
    <property type="project" value="InterPro"/>
</dbReference>
<keyword evidence="7" id="KW-1185">Reference proteome</keyword>
<dbReference type="GeneID" id="19208161"/>
<dbReference type="InterPro" id="IPR030381">
    <property type="entry name" value="G_DYNAMIN_dom"/>
</dbReference>
<dbReference type="KEGG" id="cput:CONPUDRAFT_61569"/>
<evidence type="ECO:0000259" key="5">
    <source>
        <dbReference type="PROSITE" id="PS51718"/>
    </source>
</evidence>
<dbReference type="InterPro" id="IPR000375">
    <property type="entry name" value="Dynamin_stalk"/>
</dbReference>
<keyword evidence="2" id="KW-0342">GTP-binding</keyword>
<evidence type="ECO:0000256" key="1">
    <source>
        <dbReference type="ARBA" id="ARBA00022741"/>
    </source>
</evidence>
<dbReference type="Gene3D" id="3.40.50.300">
    <property type="entry name" value="P-loop containing nucleotide triphosphate hydrolases"/>
    <property type="match status" value="1"/>
</dbReference>
<evidence type="ECO:0000256" key="3">
    <source>
        <dbReference type="SAM" id="MobiDB-lite"/>
    </source>
</evidence>
<dbReference type="CDD" id="cd08771">
    <property type="entry name" value="DLP_1"/>
    <property type="match status" value="1"/>
</dbReference>
<evidence type="ECO:0000256" key="2">
    <source>
        <dbReference type="ARBA" id="ARBA00023134"/>
    </source>
</evidence>
<gene>
    <name evidence="6" type="ORF">CONPUDRAFT_61569</name>
</gene>
<dbReference type="PROSITE" id="PS51388">
    <property type="entry name" value="GED"/>
    <property type="match status" value="1"/>
</dbReference>
<dbReference type="PANTHER" id="PTHR11566">
    <property type="entry name" value="DYNAMIN"/>
    <property type="match status" value="1"/>
</dbReference>
<dbReference type="GO" id="GO:0005739">
    <property type="term" value="C:mitochondrion"/>
    <property type="evidence" value="ECO:0007669"/>
    <property type="project" value="TreeGrafter"/>
</dbReference>
<name>A0A5M3ME60_CONPW</name>
<feature type="compositionally biased region" description="Polar residues" evidence="3">
    <location>
        <begin position="16"/>
        <end position="38"/>
    </location>
</feature>
<dbReference type="Proteomes" id="UP000053558">
    <property type="component" value="Unassembled WGS sequence"/>
</dbReference>
<evidence type="ECO:0000259" key="4">
    <source>
        <dbReference type="PROSITE" id="PS51388"/>
    </source>
</evidence>
<dbReference type="GO" id="GO:0048312">
    <property type="term" value="P:intracellular distribution of mitochondria"/>
    <property type="evidence" value="ECO:0007669"/>
    <property type="project" value="TreeGrafter"/>
</dbReference>
<dbReference type="InterPro" id="IPR022812">
    <property type="entry name" value="Dynamin"/>
</dbReference>
<dbReference type="PRINTS" id="PR00195">
    <property type="entry name" value="DYNAMIN"/>
</dbReference>
<sequence>MSSLTGASRGDRDHNTTSSSPDDAVSNTGSGDNVDLSTSEYAVRRRELMGLINDLRNMGAGGLDIHLPSIAVIGAQSAGKSSLVEAVSGINVPRDSGTCTRCPMECTMSSEATEWSCTISLRYDYHADGTPQDRPIVTQFGSPITSRSEVDIWLRRAQTAILNQSVSHEQFYSRSYEELRAWTHPRMLKFSKNAICVLIKDPEATDLSFIDLPGLVQNEDAEVIDLVRGLVEHYVGKDQTIILTTIPMTDDLENQGSAQLAREADPDGDRTIGILTKPDMLGSGAIGQLRRWRDILEGRGENRRLRLGYYCMRFSDDAERSQNLSRSESQRRATEFFETTAPWSQVTDRRRFGVPNFVADVSKLLMKLIQDSLPYIRQQVDELIASTKEEMDLLPKPPSLDARVEVLSRINNFCESFKEAVSGTNAYKDLAQRNRAAYTIFKRSIRGTAPDFRPFERPYEYTDPINIPELREDITWPIDPRVSPMALYDVRKVVKASLAWELPGDVPFEAKAQLIKEFVALWEVHVNTCFTSVCDILQDVVEEFVDTHFSQFRRFEEHMLRHVDDGLRTCVTEAGQAVKAALSLEMSPHFTQDTLTYNTLRRVLLSHYRSQYTHSNRWPRQMAASPVFDSDTPAFVTPVAPDPDDPLVTVKDNELGVMADVRAYFQVAYKRVVDHIPLTIEHALHHALSTRLSSSLLSSVVDVSNFTELAERLVSEDPGIATRRAALQIKMRRLVEIKDRLRAIAY</sequence>
<dbReference type="GO" id="GO:0006897">
    <property type="term" value="P:endocytosis"/>
    <property type="evidence" value="ECO:0007669"/>
    <property type="project" value="TreeGrafter"/>
</dbReference>
<dbReference type="InterPro" id="IPR027417">
    <property type="entry name" value="P-loop_NTPase"/>
</dbReference>
<evidence type="ECO:0000313" key="6">
    <source>
        <dbReference type="EMBL" id="EIW77518.1"/>
    </source>
</evidence>
<proteinExistence type="predicted"/>
<feature type="domain" description="GED" evidence="4">
    <location>
        <begin position="654"/>
        <end position="746"/>
    </location>
</feature>
<organism evidence="6 7">
    <name type="scientific">Coniophora puteana (strain RWD-64-598)</name>
    <name type="common">Brown rot fungus</name>
    <dbReference type="NCBI Taxonomy" id="741705"/>
    <lineage>
        <taxon>Eukaryota</taxon>
        <taxon>Fungi</taxon>
        <taxon>Dikarya</taxon>
        <taxon>Basidiomycota</taxon>
        <taxon>Agaricomycotina</taxon>
        <taxon>Agaricomycetes</taxon>
        <taxon>Agaricomycetidae</taxon>
        <taxon>Boletales</taxon>
        <taxon>Coniophorineae</taxon>
        <taxon>Coniophoraceae</taxon>
        <taxon>Coniophora</taxon>
    </lineage>
</organism>
<dbReference type="SUPFAM" id="SSF52540">
    <property type="entry name" value="P-loop containing nucleoside triphosphate hydrolases"/>
    <property type="match status" value="1"/>
</dbReference>
<dbReference type="InterPro" id="IPR045063">
    <property type="entry name" value="Dynamin_N"/>
</dbReference>
<comment type="caution">
    <text evidence="6">The sequence shown here is derived from an EMBL/GenBank/DDBJ whole genome shotgun (WGS) entry which is preliminary data.</text>
</comment>
<dbReference type="EMBL" id="JH711583">
    <property type="protein sequence ID" value="EIW77518.1"/>
    <property type="molecule type" value="Genomic_DNA"/>
</dbReference>
<keyword evidence="1" id="KW-0547">Nucleotide-binding</keyword>
<dbReference type="Pfam" id="PF01031">
    <property type="entry name" value="Dynamin_M"/>
    <property type="match status" value="2"/>
</dbReference>
<dbReference type="InterPro" id="IPR020850">
    <property type="entry name" value="GED_dom"/>
</dbReference>
<dbReference type="GO" id="GO:0005874">
    <property type="term" value="C:microtubule"/>
    <property type="evidence" value="ECO:0007669"/>
    <property type="project" value="TreeGrafter"/>
</dbReference>
<dbReference type="GO" id="GO:0008017">
    <property type="term" value="F:microtubule binding"/>
    <property type="evidence" value="ECO:0007669"/>
    <property type="project" value="TreeGrafter"/>
</dbReference>
<dbReference type="PANTHER" id="PTHR11566:SF21">
    <property type="entry name" value="DYNAMIN RELATED PROTEIN 1, ISOFORM A"/>
    <property type="match status" value="1"/>
</dbReference>
<dbReference type="OMA" id="PCIRDEE"/>
<dbReference type="OrthoDB" id="5061070at2759"/>
<dbReference type="PROSITE" id="PS51718">
    <property type="entry name" value="G_DYNAMIN_2"/>
    <property type="match status" value="1"/>
</dbReference>